<comment type="caution">
    <text evidence="1">The sequence shown here is derived from an EMBL/GenBank/DDBJ whole genome shotgun (WGS) entry which is preliminary data.</text>
</comment>
<gene>
    <name evidence="1" type="ORF">FB45DRAFT_702371</name>
</gene>
<name>A0AAD7BW69_9AGAR</name>
<evidence type="ECO:0000313" key="2">
    <source>
        <dbReference type="Proteomes" id="UP001221142"/>
    </source>
</evidence>
<evidence type="ECO:0000313" key="1">
    <source>
        <dbReference type="EMBL" id="KAJ7632247.1"/>
    </source>
</evidence>
<dbReference type="AlphaFoldDB" id="A0AAD7BW69"/>
<dbReference type="Proteomes" id="UP001221142">
    <property type="component" value="Unassembled WGS sequence"/>
</dbReference>
<feature type="non-terminal residue" evidence="1">
    <location>
        <position position="1"/>
    </location>
</feature>
<proteinExistence type="predicted"/>
<keyword evidence="2" id="KW-1185">Reference proteome</keyword>
<protein>
    <submittedName>
        <fullName evidence="1">Uncharacterized protein</fullName>
    </submittedName>
</protein>
<sequence>SILLEPDSLYITTTQLSEAKYHWSLCRTGSSCNEAVRHHWHEKPHLPNHPVAEGYGFQRIQPRSLTGRVVLGYFKLSGYTPPSSTVWAEICETTFETSYPTVQLNRVHGITCRTWVLKVLSTLCERG</sequence>
<feature type="non-terminal residue" evidence="1">
    <location>
        <position position="127"/>
    </location>
</feature>
<organism evidence="1 2">
    <name type="scientific">Roridomyces roridus</name>
    <dbReference type="NCBI Taxonomy" id="1738132"/>
    <lineage>
        <taxon>Eukaryota</taxon>
        <taxon>Fungi</taxon>
        <taxon>Dikarya</taxon>
        <taxon>Basidiomycota</taxon>
        <taxon>Agaricomycotina</taxon>
        <taxon>Agaricomycetes</taxon>
        <taxon>Agaricomycetidae</taxon>
        <taxon>Agaricales</taxon>
        <taxon>Marasmiineae</taxon>
        <taxon>Mycenaceae</taxon>
        <taxon>Roridomyces</taxon>
    </lineage>
</organism>
<reference evidence="1" key="1">
    <citation type="submission" date="2023-03" db="EMBL/GenBank/DDBJ databases">
        <title>Massive genome expansion in bonnet fungi (Mycena s.s.) driven by repeated elements and novel gene families across ecological guilds.</title>
        <authorList>
            <consortium name="Lawrence Berkeley National Laboratory"/>
            <person name="Harder C.B."/>
            <person name="Miyauchi S."/>
            <person name="Viragh M."/>
            <person name="Kuo A."/>
            <person name="Thoen E."/>
            <person name="Andreopoulos B."/>
            <person name="Lu D."/>
            <person name="Skrede I."/>
            <person name="Drula E."/>
            <person name="Henrissat B."/>
            <person name="Morin E."/>
            <person name="Kohler A."/>
            <person name="Barry K."/>
            <person name="LaButti K."/>
            <person name="Morin E."/>
            <person name="Salamov A."/>
            <person name="Lipzen A."/>
            <person name="Mereny Z."/>
            <person name="Hegedus B."/>
            <person name="Baldrian P."/>
            <person name="Stursova M."/>
            <person name="Weitz H."/>
            <person name="Taylor A."/>
            <person name="Grigoriev I.V."/>
            <person name="Nagy L.G."/>
            <person name="Martin F."/>
            <person name="Kauserud H."/>
        </authorList>
    </citation>
    <scope>NUCLEOTIDE SEQUENCE</scope>
    <source>
        <strain evidence="1">9284</strain>
    </source>
</reference>
<dbReference type="EMBL" id="JARKIF010000008">
    <property type="protein sequence ID" value="KAJ7632247.1"/>
    <property type="molecule type" value="Genomic_DNA"/>
</dbReference>
<accession>A0AAD7BW69</accession>